<dbReference type="EMBL" id="JACHMB010000001">
    <property type="protein sequence ID" value="MBB5779312.1"/>
    <property type="molecule type" value="Genomic_DNA"/>
</dbReference>
<keyword evidence="3" id="KW-1185">Reference proteome</keyword>
<evidence type="ECO:0000256" key="1">
    <source>
        <dbReference type="SAM" id="MobiDB-lite"/>
    </source>
</evidence>
<dbReference type="RefSeq" id="WP_185072646.1">
    <property type="nucleotide sequence ID" value="NZ_JACHMB010000001.1"/>
</dbReference>
<reference evidence="2 3" key="1">
    <citation type="submission" date="2020-08" db="EMBL/GenBank/DDBJ databases">
        <title>Sequencing the genomes of 1000 actinobacteria strains.</title>
        <authorList>
            <person name="Klenk H.-P."/>
        </authorList>
    </citation>
    <scope>NUCLEOTIDE SEQUENCE [LARGE SCALE GENOMIC DNA]</scope>
    <source>
        <strain evidence="2 3">DSM 45507</strain>
    </source>
</reference>
<evidence type="ECO:0000313" key="2">
    <source>
        <dbReference type="EMBL" id="MBB5779312.1"/>
    </source>
</evidence>
<accession>A0A7W9G8U0</accession>
<sequence length="158" mass="17092">MIVGGVVPALAFVLWATVSVAEGEPYEDVKRQYIAAVDAVCEKASRQSDLREEPPANLREEVDELRRASESMTGTIAAIETIAPPDADVPRVRDRFFVPARALAASLRELSGRAEAAMRAGREGEAKRAVEQSLEPDENEKALRSFAAGYGFRACAGE</sequence>
<gene>
    <name evidence="2" type="ORF">HD596_006068</name>
</gene>
<name>A0A7W9G8U0_9ACTN</name>
<feature type="region of interest" description="Disordered" evidence="1">
    <location>
        <begin position="118"/>
        <end position="140"/>
    </location>
</feature>
<protein>
    <submittedName>
        <fullName evidence="2">Putative membrane protein YccC</fullName>
    </submittedName>
</protein>
<proteinExistence type="predicted"/>
<organism evidence="2 3">
    <name type="scientific">Nonomuraea jabiensis</name>
    <dbReference type="NCBI Taxonomy" id="882448"/>
    <lineage>
        <taxon>Bacteria</taxon>
        <taxon>Bacillati</taxon>
        <taxon>Actinomycetota</taxon>
        <taxon>Actinomycetes</taxon>
        <taxon>Streptosporangiales</taxon>
        <taxon>Streptosporangiaceae</taxon>
        <taxon>Nonomuraea</taxon>
    </lineage>
</organism>
<evidence type="ECO:0000313" key="3">
    <source>
        <dbReference type="Proteomes" id="UP000579153"/>
    </source>
</evidence>
<dbReference type="Proteomes" id="UP000579153">
    <property type="component" value="Unassembled WGS sequence"/>
</dbReference>
<dbReference type="AlphaFoldDB" id="A0A7W9G8U0"/>
<feature type="compositionally biased region" description="Basic and acidic residues" evidence="1">
    <location>
        <begin position="120"/>
        <end position="130"/>
    </location>
</feature>
<comment type="caution">
    <text evidence="2">The sequence shown here is derived from an EMBL/GenBank/DDBJ whole genome shotgun (WGS) entry which is preliminary data.</text>
</comment>